<accession>A0A2S0M4M3</accession>
<dbReference type="AlphaFoldDB" id="A0A2S0M4M3"/>
<sequence>MNKKEKAFLENNLYTDALRCLRTDAALKNDKSKKSRIMANAAKVALAEAEYIGKYFRLDVEGIKERAKETFELQKG</sequence>
<proteinExistence type="predicted"/>
<name>A0A2S0M4M3_MEGEL</name>
<evidence type="ECO:0000313" key="2">
    <source>
        <dbReference type="Proteomes" id="UP000238358"/>
    </source>
</evidence>
<dbReference type="RefSeq" id="WP_027895841.1">
    <property type="nucleotide sequence ID" value="NZ_CP027569.1"/>
</dbReference>
<protein>
    <submittedName>
        <fullName evidence="1">Uncharacterized protein</fullName>
    </submittedName>
</protein>
<organism evidence="1 2">
    <name type="scientific">Megasphaera elsdenii</name>
    <dbReference type="NCBI Taxonomy" id="907"/>
    <lineage>
        <taxon>Bacteria</taxon>
        <taxon>Bacillati</taxon>
        <taxon>Bacillota</taxon>
        <taxon>Negativicutes</taxon>
        <taxon>Veillonellales</taxon>
        <taxon>Veillonellaceae</taxon>
        <taxon>Megasphaera</taxon>
    </lineage>
</organism>
<evidence type="ECO:0000313" key="1">
    <source>
        <dbReference type="EMBL" id="AVO26395.1"/>
    </source>
</evidence>
<dbReference type="EMBL" id="CP027569">
    <property type="protein sequence ID" value="AVO26395.1"/>
    <property type="molecule type" value="Genomic_DNA"/>
</dbReference>
<dbReference type="Proteomes" id="UP000238358">
    <property type="component" value="Chromosome"/>
</dbReference>
<gene>
    <name evidence="1" type="ORF">C6Y28_01450</name>
</gene>
<reference evidence="1 2" key="1">
    <citation type="journal article" date="2018" name="Genome Announc.">
        <title>Complete genomes of two Megasphaera elsdenii strains, NCIMB 702410 and ATCC 25940.</title>
        <authorList>
            <person name="Hatmaker E.A."/>
            <person name="O'Dell K."/>
            <person name="Riley L.A."/>
            <person name="Klingeman D.M."/>
            <person name="Guss A.M."/>
        </authorList>
    </citation>
    <scope>NUCLEOTIDE SEQUENCE [LARGE SCALE GENOMIC DNA]</scope>
    <source>
        <strain evidence="1 2">NCIMB702410</strain>
    </source>
</reference>